<dbReference type="RefSeq" id="WP_100082143.1">
    <property type="nucleotide sequence ID" value="NZ_NQVN01000016.1"/>
</dbReference>
<dbReference type="InterPro" id="IPR017818">
    <property type="entry name" value="Plasmid_partition_RepA"/>
</dbReference>
<protein>
    <submittedName>
        <fullName evidence="2">Plasmid partitioning protein RepA</fullName>
    </submittedName>
</protein>
<dbReference type="AlphaFoldDB" id="A0A2G9WSC9"/>
<dbReference type="EMBL" id="NQVN01000016">
    <property type="protein sequence ID" value="PIO97621.1"/>
    <property type="molecule type" value="Genomic_DNA"/>
</dbReference>
<dbReference type="NCBIfam" id="TIGR03453">
    <property type="entry name" value="partition_RepA"/>
    <property type="match status" value="1"/>
</dbReference>
<dbReference type="PANTHER" id="PTHR13696:SF52">
    <property type="entry name" value="PARA FAMILY PROTEIN CT_582"/>
    <property type="match status" value="1"/>
</dbReference>
<gene>
    <name evidence="2" type="primary">repA</name>
    <name evidence="2" type="ORF">CJ014_19350</name>
</gene>
<proteinExistence type="predicted"/>
<comment type="caution">
    <text evidence="2">The sequence shown here is derived from an EMBL/GenBank/DDBJ whole genome shotgun (WGS) entry which is preliminary data.</text>
</comment>
<evidence type="ECO:0000313" key="2">
    <source>
        <dbReference type="EMBL" id="PIO97621.1"/>
    </source>
</evidence>
<dbReference type="Pfam" id="PF13614">
    <property type="entry name" value="AAA_31"/>
    <property type="match status" value="1"/>
</dbReference>
<name>A0A2G9WSC9_9HYPH</name>
<dbReference type="PANTHER" id="PTHR13696">
    <property type="entry name" value="P-LOOP CONTAINING NUCLEOSIDE TRIPHOSPHATE HYDROLASE"/>
    <property type="match status" value="1"/>
</dbReference>
<dbReference type="CDD" id="cd02042">
    <property type="entry name" value="ParAB_family"/>
    <property type="match status" value="1"/>
</dbReference>
<organism evidence="2 3">
    <name type="scientific">Pleomorphomonas carboxyditropha</name>
    <dbReference type="NCBI Taxonomy" id="2023338"/>
    <lineage>
        <taxon>Bacteria</taxon>
        <taxon>Pseudomonadati</taxon>
        <taxon>Pseudomonadota</taxon>
        <taxon>Alphaproteobacteria</taxon>
        <taxon>Hyphomicrobiales</taxon>
        <taxon>Pleomorphomonadaceae</taxon>
        <taxon>Pleomorphomonas</taxon>
    </lineage>
</organism>
<dbReference type="NCBIfam" id="NF010443">
    <property type="entry name" value="PRK13869.1"/>
    <property type="match status" value="1"/>
</dbReference>
<dbReference type="SUPFAM" id="SSF52540">
    <property type="entry name" value="P-loop containing nucleoside triphosphate hydrolases"/>
    <property type="match status" value="1"/>
</dbReference>
<dbReference type="Gene3D" id="3.40.50.300">
    <property type="entry name" value="P-loop containing nucleotide triphosphate hydrolases"/>
    <property type="match status" value="1"/>
</dbReference>
<feature type="domain" description="AAA" evidence="1">
    <location>
        <begin position="122"/>
        <end position="293"/>
    </location>
</feature>
<dbReference type="InterPro" id="IPR025669">
    <property type="entry name" value="AAA_dom"/>
</dbReference>
<sequence>MASKAAPLPTSNEVPQQMGFDRLAEVLSSRISKMRQKIYAPDARKQLRKFSSGEASKLLGISDSHLRQLSIDGIGPQPELGAGGKRLYSLADINVLRQHFAGTRPKNALQVFPRRRPGEKLQVIACASFKGGSGKTTTSATAAHYLALRGYRVLAIDLDPQGSMTAIFGIQPETDLGDNESLYGAIRYDDDRRDIRDVIRETYFEGIDLIPGAIELQEWEHEVPVAMQQRGTSPFFRRIAEVLAEVEDDYDVVVLDCPPQLGFLTLSALTAATGVLIPVFPHMLDVMSLSAFLLMASDLLNVVEKRGGAFQRDWINFLITRHNPNDATEVDIVSLLRSLFKQQVLTRPAVQSAAISSAGLFRRTIYEIDRGDVGRGTYDRALESMNGVCEEIESLLTKSWGRT</sequence>
<dbReference type="InterPro" id="IPR027417">
    <property type="entry name" value="P-loop_NTPase"/>
</dbReference>
<dbReference type="Gene3D" id="1.10.1660.10">
    <property type="match status" value="1"/>
</dbReference>
<keyword evidence="3" id="KW-1185">Reference proteome</keyword>
<dbReference type="Proteomes" id="UP000231070">
    <property type="component" value="Unassembled WGS sequence"/>
</dbReference>
<dbReference type="InterPro" id="IPR050678">
    <property type="entry name" value="DNA_Partitioning_ATPase"/>
</dbReference>
<reference evidence="2 3" key="1">
    <citation type="submission" date="2017-08" db="EMBL/GenBank/DDBJ databases">
        <title>Pleomorphomonas carboxidotrophicus sp. nov., a new mesophilic hydrogenogenic carboxidotroph.</title>
        <authorList>
            <person name="Esquivel-Elizondo S."/>
            <person name="Krajmalnik-Brown R."/>
            <person name="Maldonado J."/>
        </authorList>
    </citation>
    <scope>NUCLEOTIDE SEQUENCE [LARGE SCALE GENOMIC DNA]</scope>
    <source>
        <strain evidence="2 3">SVCO-16</strain>
    </source>
</reference>
<accession>A0A2G9WSC9</accession>
<evidence type="ECO:0000259" key="1">
    <source>
        <dbReference type="Pfam" id="PF13614"/>
    </source>
</evidence>
<dbReference type="OrthoDB" id="9777757at2"/>
<evidence type="ECO:0000313" key="3">
    <source>
        <dbReference type="Proteomes" id="UP000231070"/>
    </source>
</evidence>